<comment type="caution">
    <text evidence="3">The sequence shown here is derived from an EMBL/GenBank/DDBJ whole genome shotgun (WGS) entry which is preliminary data.</text>
</comment>
<evidence type="ECO:0008006" key="5">
    <source>
        <dbReference type="Google" id="ProtNLM"/>
    </source>
</evidence>
<accession>A0A917TM36</accession>
<dbReference type="RefSeq" id="WP_117154848.1">
    <property type="nucleotide sequence ID" value="NZ_BMLG01000003.1"/>
</dbReference>
<dbReference type="AlphaFoldDB" id="A0A917TM36"/>
<dbReference type="InterPro" id="IPR003797">
    <property type="entry name" value="DegV"/>
</dbReference>
<proteinExistence type="predicted"/>
<evidence type="ECO:0000256" key="2">
    <source>
        <dbReference type="SAM" id="Coils"/>
    </source>
</evidence>
<sequence length="285" mass="31594">MKKKIAFVTDSTAYLPQELRAHPDVYVVPIVVISEDKEYEDGIDLSSDQLYEMIRNNKEVPKTSQPSVGKFQKLYEDLKQDYDQAIAIHVSSKLSGTYASSMSGKDQADFNVEVIDSLSISYAITALINKGLELVNLSEDVNVKVIADQLRDEITKSKNFILVGHLEQLYKGGRMSGVQFLLGNVLQIKPILSINAEGELGMLERIRSEKKAISKIIELLKQTNQENGLKKIEIMHGNVEEKASQLEQVIKKSVPNVDIVIGEISSSLAVHAGEGTLAVFCQTIE</sequence>
<dbReference type="Proteomes" id="UP000618460">
    <property type="component" value="Unassembled WGS sequence"/>
</dbReference>
<protein>
    <recommendedName>
        <fullName evidence="5">DegV family protein</fullName>
    </recommendedName>
</protein>
<dbReference type="GO" id="GO:0008289">
    <property type="term" value="F:lipid binding"/>
    <property type="evidence" value="ECO:0007669"/>
    <property type="project" value="UniProtKB-KW"/>
</dbReference>
<dbReference type="OrthoDB" id="9775494at2"/>
<dbReference type="PANTHER" id="PTHR33434:SF2">
    <property type="entry name" value="FATTY ACID-BINDING PROTEIN TM_1468"/>
    <property type="match status" value="1"/>
</dbReference>
<dbReference type="PANTHER" id="PTHR33434">
    <property type="entry name" value="DEGV DOMAIN-CONTAINING PROTEIN DR_1986-RELATED"/>
    <property type="match status" value="1"/>
</dbReference>
<dbReference type="SUPFAM" id="SSF82549">
    <property type="entry name" value="DAK1/DegV-like"/>
    <property type="match status" value="1"/>
</dbReference>
<keyword evidence="4" id="KW-1185">Reference proteome</keyword>
<reference evidence="3" key="2">
    <citation type="submission" date="2020-09" db="EMBL/GenBank/DDBJ databases">
        <authorList>
            <person name="Sun Q."/>
            <person name="Zhou Y."/>
        </authorList>
    </citation>
    <scope>NUCLEOTIDE SEQUENCE</scope>
    <source>
        <strain evidence="3">CGMCC 1.6333</strain>
    </source>
</reference>
<reference evidence="3" key="1">
    <citation type="journal article" date="2014" name="Int. J. Syst. Evol. Microbiol.">
        <title>Complete genome sequence of Corynebacterium casei LMG S-19264T (=DSM 44701T), isolated from a smear-ripened cheese.</title>
        <authorList>
            <consortium name="US DOE Joint Genome Institute (JGI-PGF)"/>
            <person name="Walter F."/>
            <person name="Albersmeier A."/>
            <person name="Kalinowski J."/>
            <person name="Ruckert C."/>
        </authorList>
    </citation>
    <scope>NUCLEOTIDE SEQUENCE</scope>
    <source>
        <strain evidence="3">CGMCC 1.6333</strain>
    </source>
</reference>
<gene>
    <name evidence="3" type="ORF">GCM10011351_11100</name>
</gene>
<dbReference type="EMBL" id="BMLG01000003">
    <property type="protein sequence ID" value="GGM27102.1"/>
    <property type="molecule type" value="Genomic_DNA"/>
</dbReference>
<name>A0A917TM36_9BACI</name>
<evidence type="ECO:0000256" key="1">
    <source>
        <dbReference type="ARBA" id="ARBA00023121"/>
    </source>
</evidence>
<dbReference type="InterPro" id="IPR043168">
    <property type="entry name" value="DegV_C"/>
</dbReference>
<dbReference type="Gene3D" id="3.30.1180.10">
    <property type="match status" value="1"/>
</dbReference>
<evidence type="ECO:0000313" key="3">
    <source>
        <dbReference type="EMBL" id="GGM27102.1"/>
    </source>
</evidence>
<keyword evidence="2" id="KW-0175">Coiled coil</keyword>
<feature type="coiled-coil region" evidence="2">
    <location>
        <begin position="203"/>
        <end position="249"/>
    </location>
</feature>
<evidence type="ECO:0000313" key="4">
    <source>
        <dbReference type="Proteomes" id="UP000618460"/>
    </source>
</evidence>
<dbReference type="Pfam" id="PF02645">
    <property type="entry name" value="DegV"/>
    <property type="match status" value="1"/>
</dbReference>
<dbReference type="NCBIfam" id="TIGR00762">
    <property type="entry name" value="DegV"/>
    <property type="match status" value="1"/>
</dbReference>
<organism evidence="3 4">
    <name type="scientific">Paraliobacillus quinghaiensis</name>
    <dbReference type="NCBI Taxonomy" id="470815"/>
    <lineage>
        <taxon>Bacteria</taxon>
        <taxon>Bacillati</taxon>
        <taxon>Bacillota</taxon>
        <taxon>Bacilli</taxon>
        <taxon>Bacillales</taxon>
        <taxon>Bacillaceae</taxon>
        <taxon>Paraliobacillus</taxon>
    </lineage>
</organism>
<dbReference type="Gene3D" id="3.40.50.10170">
    <property type="match status" value="1"/>
</dbReference>
<dbReference type="InterPro" id="IPR050270">
    <property type="entry name" value="DegV_domain_contain"/>
</dbReference>
<dbReference type="PROSITE" id="PS51482">
    <property type="entry name" value="DEGV"/>
    <property type="match status" value="1"/>
</dbReference>
<keyword evidence="1" id="KW-0446">Lipid-binding</keyword>